<protein>
    <recommendedName>
        <fullName evidence="3">PqqD family protein</fullName>
    </recommendedName>
</protein>
<evidence type="ECO:0000313" key="2">
    <source>
        <dbReference type="Proteomes" id="UP000248044"/>
    </source>
</evidence>
<proteinExistence type="predicted"/>
<dbReference type="GeneID" id="36831182"/>
<accession>A0A2U9ICU4</accession>
<evidence type="ECO:0000313" key="1">
    <source>
        <dbReference type="EMBL" id="AWR93810.1"/>
    </source>
</evidence>
<dbReference type="KEGG" id="abri:DFR85_03460"/>
<dbReference type="RefSeq" id="WP_110269694.1">
    <property type="nucleotide sequence ID" value="NZ_CP029289.2"/>
</dbReference>
<organism evidence="1 2">
    <name type="scientific">Acidianus brierleyi</name>
    <dbReference type="NCBI Taxonomy" id="41673"/>
    <lineage>
        <taxon>Archaea</taxon>
        <taxon>Thermoproteota</taxon>
        <taxon>Thermoprotei</taxon>
        <taxon>Sulfolobales</taxon>
        <taxon>Sulfolobaceae</taxon>
        <taxon>Acidianus</taxon>
    </lineage>
</organism>
<sequence>MLFFNIKNKVKLRKEKNGTVMFDIENEKVYTLNPTAEKIINKIKEGKSAEEIIKDLKEEYQDPENKIEEDVMNFINNLREAGILIDDKK</sequence>
<gene>
    <name evidence="1" type="ORF">DFR85_03460</name>
</gene>
<evidence type="ECO:0008006" key="3">
    <source>
        <dbReference type="Google" id="ProtNLM"/>
    </source>
</evidence>
<dbReference type="Gene3D" id="1.10.10.1150">
    <property type="entry name" value="Coenzyme PQQ synthesis protein D (PqqD)"/>
    <property type="match status" value="1"/>
</dbReference>
<dbReference type="InterPro" id="IPR008792">
    <property type="entry name" value="PQQD"/>
</dbReference>
<dbReference type="Proteomes" id="UP000248044">
    <property type="component" value="Chromosome"/>
</dbReference>
<reference evidence="1 2" key="1">
    <citation type="submission" date="2018-05" db="EMBL/GenBank/DDBJ databases">
        <title>Complete Genome Sequences of Extremely Thermoacidophilic, Metal-Mobilizing Type-Strain Members of the Archaeal Family Sulfolobaceae: Acidianus brierleyi DSM-1651T, Acidianus sulfidivorans DSM-18786T, Metallosphaera hakonensis DSM-7519T, and Metallosphaera prunae DSM-10039T.</title>
        <authorList>
            <person name="Counts J.A."/>
            <person name="Kelly R.M."/>
        </authorList>
    </citation>
    <scope>NUCLEOTIDE SEQUENCE [LARGE SCALE GENOMIC DNA]</scope>
    <source>
        <strain evidence="1 2">DSM 1651</strain>
    </source>
</reference>
<dbReference type="AlphaFoldDB" id="A0A2U9ICU4"/>
<dbReference type="InterPro" id="IPR041881">
    <property type="entry name" value="PqqD_sf"/>
</dbReference>
<keyword evidence="2" id="KW-1185">Reference proteome</keyword>
<name>A0A2U9ICU4_9CREN</name>
<dbReference type="Pfam" id="PF05402">
    <property type="entry name" value="PqqD"/>
    <property type="match status" value="1"/>
</dbReference>
<dbReference type="EMBL" id="CP029289">
    <property type="protein sequence ID" value="AWR93810.1"/>
    <property type="molecule type" value="Genomic_DNA"/>
</dbReference>